<dbReference type="SUPFAM" id="SSF52540">
    <property type="entry name" value="P-loop containing nucleoside triphosphate hydrolases"/>
    <property type="match status" value="1"/>
</dbReference>
<dbReference type="InterPro" id="IPR017871">
    <property type="entry name" value="ABC_transporter-like_CS"/>
</dbReference>
<dbReference type="InterPro" id="IPR027417">
    <property type="entry name" value="P-loop_NTPase"/>
</dbReference>
<dbReference type="PROSITE" id="PS00211">
    <property type="entry name" value="ABC_TRANSPORTER_1"/>
    <property type="match status" value="1"/>
</dbReference>
<evidence type="ECO:0000256" key="8">
    <source>
        <dbReference type="RuleBase" id="RU364083"/>
    </source>
</evidence>
<proteinExistence type="inferred from homology"/>
<accession>A0ABT3ZSK8</accession>
<keyword evidence="3" id="KW-0997">Cell inner membrane</keyword>
<dbReference type="GO" id="GO:0005524">
    <property type="term" value="F:ATP binding"/>
    <property type="evidence" value="ECO:0007669"/>
    <property type="project" value="UniProtKB-KW"/>
</dbReference>
<protein>
    <recommendedName>
        <fullName evidence="8">Spermidine/putrescine import ATP-binding protein PotA</fullName>
        <ecNumber evidence="8">7.6.2.11</ecNumber>
    </recommendedName>
</protein>
<keyword evidence="5 8" id="KW-0067">ATP-binding</keyword>
<dbReference type="InterPro" id="IPR008995">
    <property type="entry name" value="Mo/tungstate-bd_C_term_dom"/>
</dbReference>
<dbReference type="RefSeq" id="WP_267849426.1">
    <property type="nucleotide sequence ID" value="NZ_JAPMXC010000010.1"/>
</dbReference>
<dbReference type="Gene3D" id="3.40.50.300">
    <property type="entry name" value="P-loop containing nucleotide triphosphate hydrolases"/>
    <property type="match status" value="1"/>
</dbReference>
<dbReference type="InterPro" id="IPR013611">
    <property type="entry name" value="Transp-assoc_OB_typ2"/>
</dbReference>
<keyword evidence="7 8" id="KW-0472">Membrane</keyword>
<comment type="function">
    <text evidence="8">Part of the ABC transporter complex PotABCD involved in spermidine/putrescine import. Responsible for energy coupling to the transport system.</text>
</comment>
<dbReference type="Pfam" id="PF00005">
    <property type="entry name" value="ABC_tran"/>
    <property type="match status" value="1"/>
</dbReference>
<gene>
    <name evidence="8" type="primary">potA</name>
    <name evidence="10" type="ORF">OVY01_20495</name>
</gene>
<evidence type="ECO:0000313" key="10">
    <source>
        <dbReference type="EMBL" id="MCY0389529.1"/>
    </source>
</evidence>
<dbReference type="SMART" id="SM00382">
    <property type="entry name" value="AAA"/>
    <property type="match status" value="1"/>
</dbReference>
<dbReference type="NCBIfam" id="TIGR01187">
    <property type="entry name" value="potA"/>
    <property type="match status" value="1"/>
</dbReference>
<keyword evidence="4 8" id="KW-0547">Nucleotide-binding</keyword>
<reference evidence="10" key="1">
    <citation type="submission" date="2022-11" db="EMBL/GenBank/DDBJ databases">
        <title>Robbsia betulipollinis sp. nov., isolated from pollen of birch (Betula pendula).</title>
        <authorList>
            <person name="Shi H."/>
            <person name="Ambika Manirajan B."/>
            <person name="Ratering S."/>
            <person name="Geissler-Plaum R."/>
            <person name="Schnell S."/>
        </authorList>
    </citation>
    <scope>NUCLEOTIDE SEQUENCE</scope>
    <source>
        <strain evidence="10">Bb-Pol-6</strain>
    </source>
</reference>
<evidence type="ECO:0000256" key="3">
    <source>
        <dbReference type="ARBA" id="ARBA00022519"/>
    </source>
</evidence>
<name>A0ABT3ZSK8_9BURK</name>
<evidence type="ECO:0000256" key="6">
    <source>
        <dbReference type="ARBA" id="ARBA00022967"/>
    </source>
</evidence>
<comment type="similarity">
    <text evidence="8">Belongs to the ABC transporter superfamily. Spermidine/putrescine importer (TC 3.A.1.11.1) family.</text>
</comment>
<dbReference type="InterPro" id="IPR012340">
    <property type="entry name" value="NA-bd_OB-fold"/>
</dbReference>
<evidence type="ECO:0000256" key="4">
    <source>
        <dbReference type="ARBA" id="ARBA00022741"/>
    </source>
</evidence>
<dbReference type="PANTHER" id="PTHR42781">
    <property type="entry name" value="SPERMIDINE/PUTRESCINE IMPORT ATP-BINDING PROTEIN POTA"/>
    <property type="match status" value="1"/>
</dbReference>
<organism evidence="10 11">
    <name type="scientific">Robbsia betulipollinis</name>
    <dbReference type="NCBI Taxonomy" id="2981849"/>
    <lineage>
        <taxon>Bacteria</taxon>
        <taxon>Pseudomonadati</taxon>
        <taxon>Pseudomonadota</taxon>
        <taxon>Betaproteobacteria</taxon>
        <taxon>Burkholderiales</taxon>
        <taxon>Burkholderiaceae</taxon>
        <taxon>Robbsia</taxon>
    </lineage>
</organism>
<evidence type="ECO:0000259" key="9">
    <source>
        <dbReference type="PROSITE" id="PS50893"/>
    </source>
</evidence>
<evidence type="ECO:0000256" key="7">
    <source>
        <dbReference type="ARBA" id="ARBA00023136"/>
    </source>
</evidence>
<dbReference type="InterPro" id="IPR003593">
    <property type="entry name" value="AAA+_ATPase"/>
</dbReference>
<dbReference type="Pfam" id="PF08402">
    <property type="entry name" value="TOBE_2"/>
    <property type="match status" value="1"/>
</dbReference>
<dbReference type="EMBL" id="JAPMXC010000010">
    <property type="protein sequence ID" value="MCY0389529.1"/>
    <property type="molecule type" value="Genomic_DNA"/>
</dbReference>
<evidence type="ECO:0000256" key="1">
    <source>
        <dbReference type="ARBA" id="ARBA00022448"/>
    </source>
</evidence>
<dbReference type="SUPFAM" id="SSF50331">
    <property type="entry name" value="MOP-like"/>
    <property type="match status" value="1"/>
</dbReference>
<dbReference type="EC" id="7.6.2.11" evidence="8"/>
<dbReference type="Gene3D" id="2.40.50.100">
    <property type="match status" value="1"/>
</dbReference>
<keyword evidence="6 8" id="KW-1278">Translocase</keyword>
<sequence length="354" mass="38255">MSAFITFDAVSKRYGDVDVIDGLNLDIARGEFVSLLGPSGSGKTTILMMLAGFEAPSAGRILVDGKRVDHLPAHARNMGVVFQNYALFPHMSVADNVGFPLKMRHLPRADIKVRVARALDMVRLSSAGARRPAQLSGGQQQRIALARALVFEPEVVLMDEPLGALDKQLREHMQLELRELHKSLGLTVVFVTHDQNEAITMSDRIAVFNAGKIEQIDAPERIYARPMTRFVAQFIGETNLMEGTVAATDDTGTTIALGDGTRLRGTADRAFRQGAAVVLSVRPESIVIGGGEQAGNLLDAVVEDIVFQGDHTRVHLRRGEGRLAARLTGDAAALRVGQTIHLGFAPQACALVPR</sequence>
<keyword evidence="2 8" id="KW-1003">Cell membrane</keyword>
<feature type="domain" description="ABC transporter" evidence="9">
    <location>
        <begin position="5"/>
        <end position="235"/>
    </location>
</feature>
<evidence type="ECO:0000256" key="5">
    <source>
        <dbReference type="ARBA" id="ARBA00022840"/>
    </source>
</evidence>
<dbReference type="Gene3D" id="2.40.50.140">
    <property type="entry name" value="Nucleic acid-binding proteins"/>
    <property type="match status" value="1"/>
</dbReference>
<dbReference type="InterPro" id="IPR050093">
    <property type="entry name" value="ABC_SmlMolc_Importer"/>
</dbReference>
<dbReference type="Proteomes" id="UP001082899">
    <property type="component" value="Unassembled WGS sequence"/>
</dbReference>
<dbReference type="PROSITE" id="PS50893">
    <property type="entry name" value="ABC_TRANSPORTER_2"/>
    <property type="match status" value="1"/>
</dbReference>
<keyword evidence="1 8" id="KW-0813">Transport</keyword>
<keyword evidence="11" id="KW-1185">Reference proteome</keyword>
<dbReference type="InterPro" id="IPR005893">
    <property type="entry name" value="PotA-like"/>
</dbReference>
<evidence type="ECO:0000313" key="11">
    <source>
        <dbReference type="Proteomes" id="UP001082899"/>
    </source>
</evidence>
<comment type="caution">
    <text evidence="10">The sequence shown here is derived from an EMBL/GenBank/DDBJ whole genome shotgun (WGS) entry which is preliminary data.</text>
</comment>
<comment type="subunit">
    <text evidence="8">The complex is composed of two ATP-binding proteins (PotA), two transmembrane proteins (PotB and PotC) and a solute-binding protein (PotD).</text>
</comment>
<dbReference type="PANTHER" id="PTHR42781:SF6">
    <property type="entry name" value="SPERMIDINE_PUTRESCINE IMPORT ATP-BINDING PROTEIN POTA"/>
    <property type="match status" value="1"/>
</dbReference>
<dbReference type="InterPro" id="IPR003439">
    <property type="entry name" value="ABC_transporter-like_ATP-bd"/>
</dbReference>
<comment type="catalytic activity">
    <reaction evidence="8">
        <text>ATP + H2O + polyamine-[polyamine-binding protein]Side 1 = ADP + phosphate + polyamineSide 2 + [polyamine-binding protein]Side 1.</text>
        <dbReference type="EC" id="7.6.2.11"/>
    </reaction>
</comment>
<evidence type="ECO:0000256" key="2">
    <source>
        <dbReference type="ARBA" id="ARBA00022475"/>
    </source>
</evidence>